<dbReference type="eggNOG" id="ENOG5032RKM">
    <property type="taxonomic scope" value="Bacteria"/>
</dbReference>
<evidence type="ECO:0000256" key="3">
    <source>
        <dbReference type="ARBA" id="ARBA00022989"/>
    </source>
</evidence>
<gene>
    <name evidence="7" type="ORF">Rsw2DRAFT_0646</name>
</gene>
<evidence type="ECO:0000256" key="4">
    <source>
        <dbReference type="ARBA" id="ARBA00023136"/>
    </source>
</evidence>
<evidence type="ECO:0000259" key="6">
    <source>
        <dbReference type="Pfam" id="PF04893"/>
    </source>
</evidence>
<dbReference type="Pfam" id="PF04893">
    <property type="entry name" value="Yip1"/>
    <property type="match status" value="1"/>
</dbReference>
<dbReference type="STRING" id="371731.Rsw2DRAFT_0646"/>
<comment type="caution">
    <text evidence="7">The sequence shown here is derived from an EMBL/GenBank/DDBJ whole genome shotgun (WGS) entry which is preliminary data.</text>
</comment>
<feature type="domain" description="Yip1" evidence="6">
    <location>
        <begin position="14"/>
        <end position="184"/>
    </location>
</feature>
<evidence type="ECO:0000256" key="5">
    <source>
        <dbReference type="SAM" id="Phobius"/>
    </source>
</evidence>
<feature type="transmembrane region" description="Helical" evidence="5">
    <location>
        <begin position="37"/>
        <end position="57"/>
    </location>
</feature>
<comment type="subcellular location">
    <subcellularLocation>
        <location evidence="1">Membrane</location>
        <topology evidence="1">Multi-pass membrane protein</topology>
    </subcellularLocation>
</comment>
<reference evidence="7 8" key="1">
    <citation type="submission" date="2009-08" db="EMBL/GenBank/DDBJ databases">
        <title>The draft genome of Rhodobacter sp. SW2.</title>
        <authorList>
            <consortium name="US DOE Joint Genome Institute (JGI-PGF)"/>
            <person name="Lucas S."/>
            <person name="Copeland A."/>
            <person name="Lapidus A."/>
            <person name="Glavina del Rio T."/>
            <person name="Tice H."/>
            <person name="Bruce D."/>
            <person name="Goodwin L."/>
            <person name="Pitluck S."/>
            <person name="Larimer F."/>
            <person name="Land M.L."/>
            <person name="Hauser L."/>
            <person name="Emerson D."/>
        </authorList>
    </citation>
    <scope>NUCLEOTIDE SEQUENCE [LARGE SCALE GENOMIC DNA]</scope>
    <source>
        <strain evidence="7 8">SW2</strain>
    </source>
</reference>
<feature type="transmembrane region" description="Helical" evidence="5">
    <location>
        <begin position="107"/>
        <end position="132"/>
    </location>
</feature>
<keyword evidence="8" id="KW-1185">Reference proteome</keyword>
<sequence length="192" mass="20853">MDASIELLRDLVVQSFRAPRQAAARIIALNLPMAARWVGLGLMAVVSALLVHLSFSIQPAEVKDFFVEAMASPLRTAWMQAVFMLVAVALIHRIGAWRGGHGSFADALVLVAWLQFLLLLLQGLQLLAFAVLPLLADLVGLATLGLFFWLLSNFVAELHGFRSPLVVFVGILLSVFAAVLVLTLLLTFFFGG</sequence>
<dbReference type="GO" id="GO:0016020">
    <property type="term" value="C:membrane"/>
    <property type="evidence" value="ECO:0007669"/>
    <property type="project" value="UniProtKB-SubCell"/>
</dbReference>
<feature type="transmembrane region" description="Helical" evidence="5">
    <location>
        <begin position="77"/>
        <end position="95"/>
    </location>
</feature>
<feature type="transmembrane region" description="Helical" evidence="5">
    <location>
        <begin position="138"/>
        <end position="156"/>
    </location>
</feature>
<dbReference type="AlphaFoldDB" id="C8RXW8"/>
<keyword evidence="3 5" id="KW-1133">Transmembrane helix</keyword>
<proteinExistence type="predicted"/>
<protein>
    <recommendedName>
        <fullName evidence="6">Yip1 domain-containing protein</fullName>
    </recommendedName>
</protein>
<keyword evidence="4 5" id="KW-0472">Membrane</keyword>
<evidence type="ECO:0000256" key="2">
    <source>
        <dbReference type="ARBA" id="ARBA00022692"/>
    </source>
</evidence>
<dbReference type="OrthoDB" id="7688451at2"/>
<accession>C8RXW8</accession>
<evidence type="ECO:0000313" key="7">
    <source>
        <dbReference type="EMBL" id="EEW26366.1"/>
    </source>
</evidence>
<dbReference type="Proteomes" id="UP000010121">
    <property type="component" value="Unassembled WGS sequence"/>
</dbReference>
<evidence type="ECO:0000313" key="8">
    <source>
        <dbReference type="Proteomes" id="UP000010121"/>
    </source>
</evidence>
<name>C8RXW8_9RHOB</name>
<feature type="transmembrane region" description="Helical" evidence="5">
    <location>
        <begin position="165"/>
        <end position="190"/>
    </location>
</feature>
<organism evidence="7 8">
    <name type="scientific">Rhodobacter ferrooxidans</name>
    <dbReference type="NCBI Taxonomy" id="371731"/>
    <lineage>
        <taxon>Bacteria</taxon>
        <taxon>Pseudomonadati</taxon>
        <taxon>Pseudomonadota</taxon>
        <taxon>Alphaproteobacteria</taxon>
        <taxon>Rhodobacterales</taxon>
        <taxon>Rhodobacter group</taxon>
        <taxon>Rhodobacter</taxon>
    </lineage>
</organism>
<keyword evidence="2 5" id="KW-0812">Transmembrane</keyword>
<dbReference type="InterPro" id="IPR006977">
    <property type="entry name" value="Yip1_dom"/>
</dbReference>
<evidence type="ECO:0000256" key="1">
    <source>
        <dbReference type="ARBA" id="ARBA00004141"/>
    </source>
</evidence>
<dbReference type="EMBL" id="ACYY01000003">
    <property type="protein sequence ID" value="EEW26366.1"/>
    <property type="molecule type" value="Genomic_DNA"/>
</dbReference>
<dbReference type="RefSeq" id="WP_008028001.1">
    <property type="nucleotide sequence ID" value="NZ_ACYY01000003.1"/>
</dbReference>